<gene>
    <name evidence="3" type="primary">trpD</name>
    <name evidence="6" type="ORF">DGI_0599</name>
</gene>
<evidence type="ECO:0000313" key="7">
    <source>
        <dbReference type="Proteomes" id="UP000016587"/>
    </source>
</evidence>
<dbReference type="HAMAP" id="MF_00211">
    <property type="entry name" value="TrpD"/>
    <property type="match status" value="1"/>
</dbReference>
<dbReference type="EMBL" id="CP006585">
    <property type="protein sequence ID" value="AGW12507.1"/>
    <property type="molecule type" value="Genomic_DNA"/>
</dbReference>
<evidence type="ECO:0000313" key="6">
    <source>
        <dbReference type="EMBL" id="AGW12507.1"/>
    </source>
</evidence>
<evidence type="ECO:0000256" key="2">
    <source>
        <dbReference type="ARBA" id="ARBA00022679"/>
    </source>
</evidence>
<dbReference type="STRING" id="1121448.DGI_0599"/>
<dbReference type="Gene3D" id="1.20.970.10">
    <property type="entry name" value="Transferase, Pyrimidine Nucleoside Phosphorylase, Chain C"/>
    <property type="match status" value="1"/>
</dbReference>
<dbReference type="NCBIfam" id="TIGR01245">
    <property type="entry name" value="trpD"/>
    <property type="match status" value="1"/>
</dbReference>
<dbReference type="HOGENOM" id="CLU_034315_3_0_7"/>
<comment type="pathway">
    <text evidence="3">Amino-acid biosynthesis; L-tryptophan biosynthesis; L-tryptophan from chorismate: step 2/5.</text>
</comment>
<name>T2G9C0_MEGG1</name>
<dbReference type="GO" id="GO:0000287">
    <property type="term" value="F:magnesium ion binding"/>
    <property type="evidence" value="ECO:0007669"/>
    <property type="project" value="UniProtKB-UniRule"/>
</dbReference>
<dbReference type="AlphaFoldDB" id="T2G9C0"/>
<keyword evidence="1 3" id="KW-0328">Glycosyltransferase</keyword>
<feature type="domain" description="Glycosyl transferase family 3" evidence="4">
    <location>
        <begin position="79"/>
        <end position="334"/>
    </location>
</feature>
<evidence type="ECO:0000256" key="1">
    <source>
        <dbReference type="ARBA" id="ARBA00022676"/>
    </source>
</evidence>
<sequence>MSITIAEILDALAGGATLSRHEADAAFGMLMAGQLTPTQTGALLMGLRAKGETAEEVAAAVDAALAQANMVAKRADYPVLVDTCGTGGDHSCSFNCSTAVALCMAALGYPVAKHGNRSMTGNCGSADVLEGMGMELLADAELAAAQLDERGFVFLFAPNFHPAFRHVMPARREMGIRTVFNLMGPLLNPARPSHQLVGVARPELMELMAETLALSGVARAAVVCGSGGEAGKRWDELTTFGPALVTWVVEGDLAHTELDPQDFDFPAYTPAEVAIKNREEGVARMREVLAGKGPKAMQDMCALNLGVTLHLADEESTLGDCMDKARGVIASGVAAQYLRERFGC</sequence>
<dbReference type="Proteomes" id="UP000016587">
    <property type="component" value="Chromosome"/>
</dbReference>
<feature type="binding site" evidence="3">
    <location>
        <position position="236"/>
    </location>
    <ligand>
        <name>Mg(2+)</name>
        <dbReference type="ChEBI" id="CHEBI:18420"/>
        <label>1</label>
    </ligand>
</feature>
<reference evidence="6 7" key="1">
    <citation type="journal article" date="2013" name="J. Bacteriol.">
        <title>Roles of HynAB and Ech, the only two hydrogenases found in the model sulfate reducer Desulfovibrio gigas.</title>
        <authorList>
            <person name="Morais-Silva F.O."/>
            <person name="Santos C.I."/>
            <person name="Rodrigues R."/>
            <person name="Pereira I.A."/>
            <person name="Rodrigues-Pousada C."/>
        </authorList>
    </citation>
    <scope>NUCLEOTIDE SEQUENCE [LARGE SCALE GENOMIC DNA]</scope>
    <source>
        <strain evidence="7">ATCC 19364 / DSM 1382 / NCIMB 9332 / VKM B-1759</strain>
    </source>
</reference>
<feature type="domain" description="Glycosyl transferase family 3 N-terminal" evidence="5">
    <location>
        <begin position="7"/>
        <end position="68"/>
    </location>
</feature>
<organism evidence="6 7">
    <name type="scientific">Megalodesulfovibrio gigas (strain ATCC 19364 / DSM 1382 / NCIMB 9332 / VKM B-1759)</name>
    <name type="common">Desulfovibrio gigas</name>
    <dbReference type="NCBI Taxonomy" id="1121448"/>
    <lineage>
        <taxon>Bacteria</taxon>
        <taxon>Pseudomonadati</taxon>
        <taxon>Thermodesulfobacteriota</taxon>
        <taxon>Desulfovibrionia</taxon>
        <taxon>Desulfovibrionales</taxon>
        <taxon>Desulfovibrionaceae</taxon>
        <taxon>Megalodesulfovibrio</taxon>
    </lineage>
</organism>
<feature type="binding site" evidence="3">
    <location>
        <position position="85"/>
    </location>
    <ligand>
        <name>anthranilate</name>
        <dbReference type="ChEBI" id="CHEBI:16567"/>
        <label>1</label>
    </ligand>
</feature>
<keyword evidence="2 3" id="KW-0808">Transferase</keyword>
<accession>T2G9C0</accession>
<comment type="catalytic activity">
    <reaction evidence="3">
        <text>N-(5-phospho-beta-D-ribosyl)anthranilate + diphosphate = 5-phospho-alpha-D-ribose 1-diphosphate + anthranilate</text>
        <dbReference type="Rhea" id="RHEA:11768"/>
        <dbReference type="ChEBI" id="CHEBI:16567"/>
        <dbReference type="ChEBI" id="CHEBI:18277"/>
        <dbReference type="ChEBI" id="CHEBI:33019"/>
        <dbReference type="ChEBI" id="CHEBI:58017"/>
        <dbReference type="EC" id="2.4.2.18"/>
    </reaction>
</comment>
<feature type="binding site" evidence="3">
    <location>
        <position position="171"/>
    </location>
    <ligand>
        <name>anthranilate</name>
        <dbReference type="ChEBI" id="CHEBI:16567"/>
        <label>2</label>
    </ligand>
</feature>
<dbReference type="Pfam" id="PF00591">
    <property type="entry name" value="Glycos_transf_3"/>
    <property type="match status" value="1"/>
</dbReference>
<evidence type="ECO:0000256" key="3">
    <source>
        <dbReference type="HAMAP-Rule" id="MF_00211"/>
    </source>
</evidence>
<comment type="similarity">
    <text evidence="3">Belongs to the anthranilate phosphoribosyltransferase family.</text>
</comment>
<dbReference type="KEGG" id="dgg:DGI_0599"/>
<dbReference type="PANTHER" id="PTHR43285:SF2">
    <property type="entry name" value="ANTHRANILATE PHOSPHORIBOSYLTRANSFERASE"/>
    <property type="match status" value="1"/>
</dbReference>
<feature type="binding site" evidence="3">
    <location>
        <position position="236"/>
    </location>
    <ligand>
        <name>Mg(2+)</name>
        <dbReference type="ChEBI" id="CHEBI:18420"/>
        <label>2</label>
    </ligand>
</feature>
<dbReference type="Gene3D" id="3.40.1030.10">
    <property type="entry name" value="Nucleoside phosphorylase/phosphoribosyltransferase catalytic domain"/>
    <property type="match status" value="1"/>
</dbReference>
<feature type="binding site" evidence="3">
    <location>
        <position position="93"/>
    </location>
    <ligand>
        <name>5-phospho-alpha-D-ribose 1-diphosphate</name>
        <dbReference type="ChEBI" id="CHEBI:58017"/>
    </ligand>
</feature>
<dbReference type="EC" id="2.4.2.18" evidence="3"/>
<dbReference type="SUPFAM" id="SSF47648">
    <property type="entry name" value="Nucleoside phosphorylase/phosphoribosyltransferase N-terminal domain"/>
    <property type="match status" value="1"/>
</dbReference>
<dbReference type="GO" id="GO:0004048">
    <property type="term" value="F:anthranilate phosphoribosyltransferase activity"/>
    <property type="evidence" value="ECO:0007669"/>
    <property type="project" value="UniProtKB-UniRule"/>
</dbReference>
<feature type="binding site" evidence="3">
    <location>
        <begin position="88"/>
        <end position="89"/>
    </location>
    <ligand>
        <name>5-phospho-alpha-D-ribose 1-diphosphate</name>
        <dbReference type="ChEBI" id="CHEBI:58017"/>
    </ligand>
</feature>
<keyword evidence="7" id="KW-1185">Reference proteome</keyword>
<feature type="binding site" evidence="3">
    <location>
        <position position="85"/>
    </location>
    <ligand>
        <name>5-phospho-alpha-D-ribose 1-diphosphate</name>
        <dbReference type="ChEBI" id="CHEBI:58017"/>
    </ligand>
</feature>
<comment type="function">
    <text evidence="3">Catalyzes the transfer of the phosphoribosyl group of 5-phosphorylribose-1-pyrophosphate (PRPP) to anthranilate to yield N-(5'-phosphoribosyl)-anthranilate (PRA).</text>
</comment>
<dbReference type="SUPFAM" id="SSF52418">
    <property type="entry name" value="Nucleoside phosphorylase/phosphoribosyltransferase catalytic domain"/>
    <property type="match status" value="1"/>
</dbReference>
<dbReference type="RefSeq" id="WP_021759160.1">
    <property type="nucleotide sequence ID" value="NC_022444.1"/>
</dbReference>
<dbReference type="UniPathway" id="UPA00035">
    <property type="reaction ID" value="UER00041"/>
</dbReference>
<dbReference type="InterPro" id="IPR005940">
    <property type="entry name" value="Anthranilate_Pribosyl_Tfrase"/>
</dbReference>
<keyword evidence="3" id="KW-0479">Metal-binding</keyword>
<comment type="caution">
    <text evidence="3">Lacks conserved residue(s) required for the propagation of feature annotation.</text>
</comment>
<keyword evidence="3" id="KW-0028">Amino-acid biosynthesis</keyword>
<dbReference type="GO" id="GO:0000162">
    <property type="term" value="P:L-tryptophan biosynthetic process"/>
    <property type="evidence" value="ECO:0007669"/>
    <property type="project" value="UniProtKB-UniRule"/>
</dbReference>
<evidence type="ECO:0000259" key="5">
    <source>
        <dbReference type="Pfam" id="PF02885"/>
    </source>
</evidence>
<dbReference type="PANTHER" id="PTHR43285">
    <property type="entry name" value="ANTHRANILATE PHOSPHORIBOSYLTRANSFERASE"/>
    <property type="match status" value="1"/>
</dbReference>
<feature type="binding site" evidence="3">
    <location>
        <position position="235"/>
    </location>
    <ligand>
        <name>Mg(2+)</name>
        <dbReference type="ChEBI" id="CHEBI:18420"/>
        <label>2</label>
    </ligand>
</feature>
<evidence type="ECO:0000259" key="4">
    <source>
        <dbReference type="Pfam" id="PF00591"/>
    </source>
</evidence>
<dbReference type="GO" id="GO:0005829">
    <property type="term" value="C:cytosol"/>
    <property type="evidence" value="ECO:0007669"/>
    <property type="project" value="TreeGrafter"/>
</dbReference>
<keyword evidence="3" id="KW-0460">Magnesium</keyword>
<dbReference type="InterPro" id="IPR017459">
    <property type="entry name" value="Glycosyl_Trfase_fam3_N_dom"/>
</dbReference>
<dbReference type="InterPro" id="IPR035902">
    <property type="entry name" value="Nuc_phospho_transferase"/>
</dbReference>
<feature type="binding site" evidence="3">
    <location>
        <begin position="95"/>
        <end position="98"/>
    </location>
    <ligand>
        <name>5-phospho-alpha-D-ribose 1-diphosphate</name>
        <dbReference type="ChEBI" id="CHEBI:58017"/>
    </ligand>
</feature>
<dbReference type="InterPro" id="IPR000312">
    <property type="entry name" value="Glycosyl_Trfase_fam3"/>
</dbReference>
<dbReference type="eggNOG" id="COG0547">
    <property type="taxonomic scope" value="Bacteria"/>
</dbReference>
<dbReference type="Pfam" id="PF02885">
    <property type="entry name" value="Glycos_trans_3N"/>
    <property type="match status" value="1"/>
</dbReference>
<protein>
    <recommendedName>
        <fullName evidence="3">Anthranilate phosphoribosyltransferase</fullName>
        <ecNumber evidence="3">2.4.2.18</ecNumber>
    </recommendedName>
</protein>
<proteinExistence type="inferred from homology"/>
<comment type="subunit">
    <text evidence="3">Homodimer.</text>
</comment>
<feature type="binding site" evidence="3">
    <location>
        <position position="116"/>
    </location>
    <ligand>
        <name>anthranilate</name>
        <dbReference type="ChEBI" id="CHEBI:16567"/>
        <label>1</label>
    </ligand>
</feature>
<dbReference type="OrthoDB" id="9806430at2"/>
<reference evidence="7" key="2">
    <citation type="submission" date="2013-07" db="EMBL/GenBank/DDBJ databases">
        <authorList>
            <person name="Morais-Silva F.O."/>
            <person name="Rezende A.M."/>
            <person name="Pimentel C."/>
            <person name="Resende D.M."/>
            <person name="Santos C.I."/>
            <person name="Clemente C."/>
            <person name="de Oliveira L.M."/>
            <person name="da Silva S.M."/>
            <person name="Costa D.A."/>
            <person name="Varela-Raposo A."/>
            <person name="Horacio E.C.A."/>
            <person name="Matos M."/>
            <person name="Flores O."/>
            <person name="Ruiz J.C."/>
            <person name="Rodrigues-Pousada C."/>
        </authorList>
    </citation>
    <scope>NUCLEOTIDE SEQUENCE [LARGE SCALE GENOMIC DNA]</scope>
    <source>
        <strain evidence="7">ATCC 19364 / DSM 1382 / NCIMB 9332 / VKM B-1759</strain>
    </source>
</reference>
<dbReference type="PATRIC" id="fig|1121448.10.peg.599"/>
<feature type="binding site" evidence="3">
    <location>
        <begin position="113"/>
        <end position="121"/>
    </location>
    <ligand>
        <name>5-phospho-alpha-D-ribose 1-diphosphate</name>
        <dbReference type="ChEBI" id="CHEBI:58017"/>
    </ligand>
</feature>
<keyword evidence="3" id="KW-0057">Aromatic amino acid biosynthesis</keyword>
<dbReference type="InterPro" id="IPR036320">
    <property type="entry name" value="Glycosyl_Trfase_fam3_N_dom_sf"/>
</dbReference>
<keyword evidence="3" id="KW-0822">Tryptophan biosynthesis</keyword>
<comment type="cofactor">
    <cofactor evidence="3">
        <name>Mg(2+)</name>
        <dbReference type="ChEBI" id="CHEBI:18420"/>
    </cofactor>
    <text evidence="3">Binds 2 magnesium ions per monomer.</text>
</comment>
<feature type="binding site" evidence="3">
    <location>
        <position position="125"/>
    </location>
    <ligand>
        <name>5-phospho-alpha-D-ribose 1-diphosphate</name>
        <dbReference type="ChEBI" id="CHEBI:58017"/>
    </ligand>
</feature>
<feature type="binding site" evidence="3">
    <location>
        <position position="97"/>
    </location>
    <ligand>
        <name>Mg(2+)</name>
        <dbReference type="ChEBI" id="CHEBI:18420"/>
        <label>1</label>
    </ligand>
</feature>